<gene>
    <name evidence="2" type="ORF">PR048_031731</name>
</gene>
<protein>
    <submittedName>
        <fullName evidence="2">Uncharacterized protein</fullName>
    </submittedName>
</protein>
<proteinExistence type="predicted"/>
<accession>A0ABQ9G632</accession>
<feature type="compositionally biased region" description="Basic and acidic residues" evidence="1">
    <location>
        <begin position="520"/>
        <end position="546"/>
    </location>
</feature>
<feature type="region of interest" description="Disordered" evidence="1">
    <location>
        <begin position="406"/>
        <end position="425"/>
    </location>
</feature>
<sequence>MLGNEQRRNPKTAERREALTTCLLPLAEYVLAAAATKSAHWCSITRSVVQTILGRFSITRHRSYGIIRARIECKQEPLLWRPFAVYTMSFVVPALSCGVRRPGCRRTTTSLHIALYLSERNRQGKRYTVFATASTCTRSRTVRAWNHSYEGAILSHKTTPDMRTPRVPAESACNMGDQGGGLGLYFPRAERPSLNDDKSAVSRGSSLAVPSRYSNRTVVLVHRLEVAERGTAVNYFCYLPQESPGDVFPAETARHRTRNTMTTGARGKPLVHWTEKFSQLLLMTLVSRRIPRANRLGGIALFSNPPIPDGTASHSQALLCYEVGSSPQKAPSRFETLETVRLLVSHQGEPGSIPGQFTPDFFLMRIVPDDTPGQRVSPGISHFPHPFIPVHFIHIGSQDLDRQVYRNNPKNSRPTLSQLSTSSRSMFSPAPFTTFGVAWTPASRSMAATPSTHSRYFVATPDCVSSFPRSVTRTHVPRGLSFKGLGNVRRRSITGDGGPVARQRMQLTEDVGRRQYGGHGEAHPRTEQHPRDEVPGERSRHAKEALDGEEYEEGWPSSQPAQTEGFIGWYLNLIEVAINKSATRNHESRSAGNLRMNLCRHTVQPSSKVRDDHSDCDTRRNMALHQVQQTLGVVLRPPAVVVRLGVSTGYCGPVLAGVSTGPSHTGLDTGQGSGQAMVVLGHDGGQSWATREVCGRALSSWNIHLEFRPVMGADGDTESHSHTAGPPIEVWNVTIINSPLDEAALVTKPHTSPVCAISYCSGLPPHADGLGRTNVDTCDGRGDSRFTSVRYLEKVRDITRDTALASIVDWVVIGSLRAWCTTNRDFEPPTWAVRIEIHLDLQSISDLDWRNCFLCRSYIRSRIEFRTTMVQPGIRLVVDLFRPERVLFARVPSRIHCYQQRRIVWSERSVWWAIWRYDDPAGFNSTMSPLAKSVDSESYVVGVFPAFIFTACPYLAWSSVSRANGASTT</sequence>
<dbReference type="EMBL" id="JARBHB010000015">
    <property type="protein sequence ID" value="KAJ8867922.1"/>
    <property type="molecule type" value="Genomic_DNA"/>
</dbReference>
<keyword evidence="3" id="KW-1185">Reference proteome</keyword>
<evidence type="ECO:0000313" key="3">
    <source>
        <dbReference type="Proteomes" id="UP001159363"/>
    </source>
</evidence>
<feature type="region of interest" description="Disordered" evidence="1">
    <location>
        <begin position="512"/>
        <end position="560"/>
    </location>
</feature>
<evidence type="ECO:0000313" key="2">
    <source>
        <dbReference type="EMBL" id="KAJ8867922.1"/>
    </source>
</evidence>
<dbReference type="Proteomes" id="UP001159363">
    <property type="component" value="Chromosome 14"/>
</dbReference>
<organism evidence="2 3">
    <name type="scientific">Dryococelus australis</name>
    <dbReference type="NCBI Taxonomy" id="614101"/>
    <lineage>
        <taxon>Eukaryota</taxon>
        <taxon>Metazoa</taxon>
        <taxon>Ecdysozoa</taxon>
        <taxon>Arthropoda</taxon>
        <taxon>Hexapoda</taxon>
        <taxon>Insecta</taxon>
        <taxon>Pterygota</taxon>
        <taxon>Neoptera</taxon>
        <taxon>Polyneoptera</taxon>
        <taxon>Phasmatodea</taxon>
        <taxon>Verophasmatodea</taxon>
        <taxon>Anareolatae</taxon>
        <taxon>Phasmatidae</taxon>
        <taxon>Eurycanthinae</taxon>
        <taxon>Dryococelus</taxon>
    </lineage>
</organism>
<reference evidence="2 3" key="1">
    <citation type="submission" date="2023-02" db="EMBL/GenBank/DDBJ databases">
        <title>LHISI_Scaffold_Assembly.</title>
        <authorList>
            <person name="Stuart O.P."/>
            <person name="Cleave R."/>
            <person name="Magrath M.J.L."/>
            <person name="Mikheyev A.S."/>
        </authorList>
    </citation>
    <scope>NUCLEOTIDE SEQUENCE [LARGE SCALE GENOMIC DNA]</scope>
    <source>
        <strain evidence="2">Daus_M_001</strain>
        <tissue evidence="2">Leg muscle</tissue>
    </source>
</reference>
<evidence type="ECO:0000256" key="1">
    <source>
        <dbReference type="SAM" id="MobiDB-lite"/>
    </source>
</evidence>
<comment type="caution">
    <text evidence="2">The sequence shown here is derived from an EMBL/GenBank/DDBJ whole genome shotgun (WGS) entry which is preliminary data.</text>
</comment>
<name>A0ABQ9G632_9NEOP</name>